<dbReference type="EMBL" id="JAVHJL010000008">
    <property type="protein sequence ID" value="KAK6498369.1"/>
    <property type="molecule type" value="Genomic_DNA"/>
</dbReference>
<organism evidence="1 2">
    <name type="scientific">Arthrobotrys musiformis</name>
    <dbReference type="NCBI Taxonomy" id="47236"/>
    <lineage>
        <taxon>Eukaryota</taxon>
        <taxon>Fungi</taxon>
        <taxon>Dikarya</taxon>
        <taxon>Ascomycota</taxon>
        <taxon>Pezizomycotina</taxon>
        <taxon>Orbiliomycetes</taxon>
        <taxon>Orbiliales</taxon>
        <taxon>Orbiliaceae</taxon>
        <taxon>Arthrobotrys</taxon>
    </lineage>
</organism>
<keyword evidence="2" id="KW-1185">Reference proteome</keyword>
<gene>
    <name evidence="1" type="ORF">TWF481_010961</name>
</gene>
<protein>
    <submittedName>
        <fullName evidence="1">Uncharacterized protein</fullName>
    </submittedName>
</protein>
<name>A0AAV9W303_9PEZI</name>
<dbReference type="Proteomes" id="UP001370758">
    <property type="component" value="Unassembled WGS sequence"/>
</dbReference>
<dbReference type="AlphaFoldDB" id="A0AAV9W303"/>
<comment type="caution">
    <text evidence="1">The sequence shown here is derived from an EMBL/GenBank/DDBJ whole genome shotgun (WGS) entry which is preliminary data.</text>
</comment>
<accession>A0AAV9W303</accession>
<proteinExistence type="predicted"/>
<sequence length="258" mass="29159">MDNENKGLVDNIDAVLSQPGLHPAIVANLRELRKSASGGNTVATIETFHETKSQRQRVQDLLPPAKRQRLDNQKIGQQIKSSTSMMSLITRLNKQIEDTTLVAQAAGILDLAIGEILITVNGNSALPPIHALDYGQLTRTLEFEEVRFNNNNGTTLFELDEPTTMAIRLNPEQYPIYYRLLLGLDFLSLDHLHWNLVRAIKQVRNQRAHYRPPRSQFSFILERYASKLLTGEGSEKFKEMMADLSRIAARSKRAVQRG</sequence>
<reference evidence="1 2" key="1">
    <citation type="submission" date="2023-08" db="EMBL/GenBank/DDBJ databases">
        <authorList>
            <person name="Palmer J.M."/>
        </authorList>
    </citation>
    <scope>NUCLEOTIDE SEQUENCE [LARGE SCALE GENOMIC DNA]</scope>
    <source>
        <strain evidence="1 2">TWF481</strain>
    </source>
</reference>
<evidence type="ECO:0000313" key="1">
    <source>
        <dbReference type="EMBL" id="KAK6498369.1"/>
    </source>
</evidence>
<evidence type="ECO:0000313" key="2">
    <source>
        <dbReference type="Proteomes" id="UP001370758"/>
    </source>
</evidence>